<feature type="region of interest" description="Disordered" evidence="1">
    <location>
        <begin position="339"/>
        <end position="363"/>
    </location>
</feature>
<dbReference type="InterPro" id="IPR009030">
    <property type="entry name" value="Growth_fac_rcpt_cys_sf"/>
</dbReference>
<dbReference type="STRING" id="595528.A0A0D2X1R7"/>
<dbReference type="PANTHER" id="PTHR23275">
    <property type="entry name" value="CABRIOLET.-RELATED"/>
    <property type="match status" value="1"/>
</dbReference>
<evidence type="ECO:0000313" key="4">
    <source>
        <dbReference type="Proteomes" id="UP000008743"/>
    </source>
</evidence>
<gene>
    <name evidence="3" type="ORF">CAOG_002438</name>
</gene>
<dbReference type="SMART" id="SM00261">
    <property type="entry name" value="FU"/>
    <property type="match status" value="3"/>
</dbReference>
<sequence length="583" mass="58990">MKPPGAGTFLEGCFDSDEFAGDGFYVGQAKLQSCPANCKECSSSRCTKCYPNFRLGSNGCTPMMRTDMPDGCRKMNQGRCTDCTPKFTLVTTWAGQTQCLPSAGTNGFGPDADGGLVPCRSGSCTACSKDYATCTQCTNKLVAESGVCKSACSFGSYAGDGVCFSCPQNCAACTSGSQCTVCTVGMDLFTNIDGATLCVPATASATSVASVSSVSAVSASSASAASASAVAASSSAAAFAASVSSVMSALDASVRLASIASVASESSSSAAAAVSAESVASVSSAAAASVSSASAASVSSDSAASVSSASAALAVAESSASAASVASAALASSTRLSESATPTSLAPSSKRAGNDSNAQSNAASGSPIAAVAGGLGGACFLLLVLVAVVLLRRRRTRPPMRKHHPGVVTLVALNRSHGSRTSANAISMQAGLSTYDNYVVPGEGDLYQSVGDGHMQRPLPDKGEDNYVQPSDTYAAHYQSLDTYYDPQPAPKRAYAAYDTVPGVESEAIYAEYTAAKKPDQDQAIYNEPMRQPAEPTSMNLAVNALSVDQKDTYALPDNSEMAGGEDVYHMPDDAQPSTFSPV</sequence>
<feature type="transmembrane region" description="Helical" evidence="2">
    <location>
        <begin position="368"/>
        <end position="391"/>
    </location>
</feature>
<feature type="region of interest" description="Disordered" evidence="1">
    <location>
        <begin position="553"/>
        <end position="583"/>
    </location>
</feature>
<dbReference type="SUPFAM" id="SSF57184">
    <property type="entry name" value="Growth factor receptor domain"/>
    <property type="match status" value="1"/>
</dbReference>
<organism evidence="3 4">
    <name type="scientific">Capsaspora owczarzaki (strain ATCC 30864)</name>
    <dbReference type="NCBI Taxonomy" id="595528"/>
    <lineage>
        <taxon>Eukaryota</taxon>
        <taxon>Filasterea</taxon>
        <taxon>Capsaspora</taxon>
    </lineage>
</organism>
<keyword evidence="4" id="KW-1185">Reference proteome</keyword>
<dbReference type="OrthoDB" id="304072at2759"/>
<dbReference type="InterPro" id="IPR052798">
    <property type="entry name" value="Giardia_VSA"/>
</dbReference>
<dbReference type="PANTHER" id="PTHR23275:SF100">
    <property type="entry name" value="EGF-LIKE DOMAIN-CONTAINING PROTEIN"/>
    <property type="match status" value="1"/>
</dbReference>
<feature type="compositionally biased region" description="Polar residues" evidence="1">
    <location>
        <begin position="354"/>
        <end position="363"/>
    </location>
</feature>
<evidence type="ECO:0008006" key="5">
    <source>
        <dbReference type="Google" id="ProtNLM"/>
    </source>
</evidence>
<reference evidence="4" key="1">
    <citation type="submission" date="2011-02" db="EMBL/GenBank/DDBJ databases">
        <title>The Genome Sequence of Capsaspora owczarzaki ATCC 30864.</title>
        <authorList>
            <person name="Russ C."/>
            <person name="Cuomo C."/>
            <person name="Burger G."/>
            <person name="Gray M.W."/>
            <person name="Holland P.W.H."/>
            <person name="King N."/>
            <person name="Lang F.B.F."/>
            <person name="Roger A.J."/>
            <person name="Ruiz-Trillo I."/>
            <person name="Young S.K."/>
            <person name="Zeng Q."/>
            <person name="Gargeya S."/>
            <person name="Alvarado L."/>
            <person name="Berlin A."/>
            <person name="Chapman S.B."/>
            <person name="Chen Z."/>
            <person name="Freedman E."/>
            <person name="Gellesch M."/>
            <person name="Goldberg J."/>
            <person name="Griggs A."/>
            <person name="Gujja S."/>
            <person name="Heilman E."/>
            <person name="Heiman D."/>
            <person name="Howarth C."/>
            <person name="Mehta T."/>
            <person name="Neiman D."/>
            <person name="Pearson M."/>
            <person name="Roberts A."/>
            <person name="Saif S."/>
            <person name="Shea T."/>
            <person name="Shenoy N."/>
            <person name="Sisk P."/>
            <person name="Stolte C."/>
            <person name="Sykes S."/>
            <person name="White J."/>
            <person name="Yandava C."/>
            <person name="Haas B."/>
            <person name="Nusbaum C."/>
            <person name="Birren B."/>
        </authorList>
    </citation>
    <scope>NUCLEOTIDE SEQUENCE</scope>
    <source>
        <strain evidence="4">ATCC 30864</strain>
    </source>
</reference>
<dbReference type="Gene3D" id="2.10.220.10">
    <property type="entry name" value="Hormone Receptor, Insulin-like Growth Factor Receptor 1, Chain A, domain 2"/>
    <property type="match status" value="1"/>
</dbReference>
<dbReference type="PhylomeDB" id="A0A0D2X1R7"/>
<keyword evidence="2" id="KW-1133">Transmembrane helix</keyword>
<keyword evidence="2" id="KW-0812">Transmembrane</keyword>
<accession>A0A0D2X1R7</accession>
<dbReference type="InParanoid" id="A0A0D2X1R7"/>
<dbReference type="EMBL" id="KE346362">
    <property type="protein sequence ID" value="KJE91279.1"/>
    <property type="molecule type" value="Genomic_DNA"/>
</dbReference>
<dbReference type="InterPro" id="IPR006212">
    <property type="entry name" value="Furin_repeat"/>
</dbReference>
<dbReference type="AlphaFoldDB" id="A0A0D2X1R7"/>
<evidence type="ECO:0000256" key="2">
    <source>
        <dbReference type="SAM" id="Phobius"/>
    </source>
</evidence>
<keyword evidence="2" id="KW-0472">Membrane</keyword>
<evidence type="ECO:0000313" key="3">
    <source>
        <dbReference type="EMBL" id="KJE91279.1"/>
    </source>
</evidence>
<proteinExistence type="predicted"/>
<dbReference type="Proteomes" id="UP000008743">
    <property type="component" value="Unassembled WGS sequence"/>
</dbReference>
<protein>
    <recommendedName>
        <fullName evidence="5">TNFR-Cys domain-containing protein</fullName>
    </recommendedName>
</protein>
<name>A0A0D2X1R7_CAPO3</name>
<evidence type="ECO:0000256" key="1">
    <source>
        <dbReference type="SAM" id="MobiDB-lite"/>
    </source>
</evidence>